<dbReference type="Gene3D" id="3.20.20.450">
    <property type="entry name" value="EAL domain"/>
    <property type="match status" value="1"/>
</dbReference>
<feature type="transmembrane region" description="Helical" evidence="1">
    <location>
        <begin position="170"/>
        <end position="188"/>
    </location>
</feature>
<dbReference type="Gene3D" id="3.30.70.270">
    <property type="match status" value="1"/>
</dbReference>
<dbReference type="GO" id="GO:0003824">
    <property type="term" value="F:catalytic activity"/>
    <property type="evidence" value="ECO:0007669"/>
    <property type="project" value="UniProtKB-ARBA"/>
</dbReference>
<dbReference type="CDD" id="cd01948">
    <property type="entry name" value="EAL"/>
    <property type="match status" value="1"/>
</dbReference>
<dbReference type="Gene3D" id="3.30.450.20">
    <property type="entry name" value="PAS domain"/>
    <property type="match status" value="1"/>
</dbReference>
<dbReference type="Pfam" id="PF00563">
    <property type="entry name" value="EAL"/>
    <property type="match status" value="1"/>
</dbReference>
<keyword evidence="1" id="KW-1133">Transmembrane helix</keyword>
<dbReference type="SMART" id="SM00267">
    <property type="entry name" value="GGDEF"/>
    <property type="match status" value="1"/>
</dbReference>
<keyword evidence="1" id="KW-0812">Transmembrane</keyword>
<feature type="transmembrane region" description="Helical" evidence="1">
    <location>
        <begin position="101"/>
        <end position="118"/>
    </location>
</feature>
<evidence type="ECO:0000259" key="3">
    <source>
        <dbReference type="PROSITE" id="PS50887"/>
    </source>
</evidence>
<dbReference type="CDD" id="cd01949">
    <property type="entry name" value="GGDEF"/>
    <property type="match status" value="1"/>
</dbReference>
<dbReference type="Pfam" id="PF00990">
    <property type="entry name" value="GGDEF"/>
    <property type="match status" value="1"/>
</dbReference>
<dbReference type="PROSITE" id="PS50887">
    <property type="entry name" value="GGDEF"/>
    <property type="match status" value="1"/>
</dbReference>
<dbReference type="Proteomes" id="UP000184096">
    <property type="component" value="Chromosome I"/>
</dbReference>
<proteinExistence type="predicted"/>
<dbReference type="InterPro" id="IPR000160">
    <property type="entry name" value="GGDEF_dom"/>
</dbReference>
<keyword evidence="1" id="KW-0472">Membrane</keyword>
<name>A0A1M7TH02_9BRAD</name>
<reference evidence="5" key="1">
    <citation type="submission" date="2016-11" db="EMBL/GenBank/DDBJ databases">
        <authorList>
            <person name="Varghese N."/>
            <person name="Submissions S."/>
        </authorList>
    </citation>
    <scope>NUCLEOTIDE SEQUENCE [LARGE SCALE GENOMIC DNA]</scope>
    <source>
        <strain evidence="5">GAS401</strain>
    </source>
</reference>
<feature type="domain" description="GGDEF" evidence="3">
    <location>
        <begin position="415"/>
        <end position="546"/>
    </location>
</feature>
<dbReference type="SUPFAM" id="SSF141868">
    <property type="entry name" value="EAL domain-like"/>
    <property type="match status" value="1"/>
</dbReference>
<dbReference type="InterPro" id="IPR035919">
    <property type="entry name" value="EAL_sf"/>
</dbReference>
<organism evidence="4 5">
    <name type="scientific">Bradyrhizobium erythrophlei</name>
    <dbReference type="NCBI Taxonomy" id="1437360"/>
    <lineage>
        <taxon>Bacteria</taxon>
        <taxon>Pseudomonadati</taxon>
        <taxon>Pseudomonadota</taxon>
        <taxon>Alphaproteobacteria</taxon>
        <taxon>Hyphomicrobiales</taxon>
        <taxon>Nitrobacteraceae</taxon>
        <taxon>Bradyrhizobium</taxon>
    </lineage>
</organism>
<evidence type="ECO:0000256" key="1">
    <source>
        <dbReference type="SAM" id="Phobius"/>
    </source>
</evidence>
<dbReference type="AlphaFoldDB" id="A0A1M7TH02"/>
<dbReference type="SUPFAM" id="SSF55073">
    <property type="entry name" value="Nucleotide cyclase"/>
    <property type="match status" value="1"/>
</dbReference>
<feature type="transmembrane region" description="Helical" evidence="1">
    <location>
        <begin position="76"/>
        <end position="95"/>
    </location>
</feature>
<dbReference type="EMBL" id="LT670849">
    <property type="protein sequence ID" value="SHN70049.1"/>
    <property type="molecule type" value="Genomic_DNA"/>
</dbReference>
<gene>
    <name evidence="4" type="ORF">SAMN05444170_1659</name>
</gene>
<sequence>MLSLLIPWADLEYWGKKQRPGNDVPSERLHPRQVRLRRQMTSAVRMQLVDEKKQGNREELPPSIYAALVDSLFQNFTATLAGTFCTTIVAVMTALKTGNHMIWPCAIWISIVGVARAMQMREYELERRVSPLTPERAPWWENNYKNLADLYASSLGLWCFVVVLGSDDAIAHMLCTAVTIGYTAASAGRNYARPWIIQRHIVFSCAPLALALILHGDVYYTGLGLLLALFFVGLKYINLSLNAIFVDALTSSMREAALATRFDTALNNMPHGLCMFTSDGHLAVMNHRFGEMMDLPADLAHLRPSASGILAACVDAGSISEANANMILAEIENPQAKGIITTDPDVARGRSLSWAFQPMADGGAVVLLEDVTERRNAEARITHLARYDELTGLPNRVNFRDEIGHLLANPHGSDEMSALLFIDLDQFKQVNDTLGHPCGDQLLCAVADRLRAMLRPEDFVARFGGDEFVVFQQNIHSPDEAAALARRVVDHLSERYKIDNHLVEIGASIGIAMTSGVGADTLLKNADMALYRAKADGRGTFCFFREEMAQTVEARRILELDLRRALANEEFELFYQPLVNLQSGKISTCEALLRWNHPLRGTVSPADIIPVAEDMGMIVDLGRWILRKACLECMQWPEAVSVAVNFSPQQFHQRDLLSEVRYALDVSGLPPRRLEIEITESSLLRNTQLTHELLSQLRELGVRISLDDFGTGYSSLSYLHSFPLQKVKIDRSFLEGIDTDRPLRLLRGVARLSADLGMSVVVEGIETNEQLELVNADGTVSEAQGYLFSRPVPAMRVRQLLDASHGRRADGEIIPSRSIA</sequence>
<keyword evidence="5" id="KW-1185">Reference proteome</keyword>
<dbReference type="InterPro" id="IPR029787">
    <property type="entry name" value="Nucleotide_cyclase"/>
</dbReference>
<dbReference type="FunFam" id="3.30.70.270:FF:000001">
    <property type="entry name" value="Diguanylate cyclase domain protein"/>
    <property type="match status" value="1"/>
</dbReference>
<dbReference type="InterPro" id="IPR043128">
    <property type="entry name" value="Rev_trsase/Diguanyl_cyclase"/>
</dbReference>
<dbReference type="PANTHER" id="PTHR44757">
    <property type="entry name" value="DIGUANYLATE CYCLASE DGCP"/>
    <property type="match status" value="1"/>
</dbReference>
<evidence type="ECO:0000313" key="4">
    <source>
        <dbReference type="EMBL" id="SHN70049.1"/>
    </source>
</evidence>
<dbReference type="PANTHER" id="PTHR44757:SF2">
    <property type="entry name" value="BIOFILM ARCHITECTURE MAINTENANCE PROTEIN MBAA"/>
    <property type="match status" value="1"/>
</dbReference>
<dbReference type="NCBIfam" id="TIGR00254">
    <property type="entry name" value="GGDEF"/>
    <property type="match status" value="1"/>
</dbReference>
<dbReference type="Pfam" id="PF12860">
    <property type="entry name" value="PAS_7"/>
    <property type="match status" value="1"/>
</dbReference>
<dbReference type="PROSITE" id="PS50883">
    <property type="entry name" value="EAL"/>
    <property type="match status" value="1"/>
</dbReference>
<evidence type="ECO:0000313" key="5">
    <source>
        <dbReference type="Proteomes" id="UP000184096"/>
    </source>
</evidence>
<feature type="domain" description="EAL" evidence="2">
    <location>
        <begin position="555"/>
        <end position="805"/>
    </location>
</feature>
<feature type="transmembrane region" description="Helical" evidence="1">
    <location>
        <begin position="200"/>
        <end position="220"/>
    </location>
</feature>
<protein>
    <submittedName>
        <fullName evidence="4">Diguanylate cyclase/phosphodiesterase</fullName>
    </submittedName>
</protein>
<evidence type="ECO:0000259" key="2">
    <source>
        <dbReference type="PROSITE" id="PS50883"/>
    </source>
</evidence>
<dbReference type="InterPro" id="IPR001633">
    <property type="entry name" value="EAL_dom"/>
</dbReference>
<dbReference type="SMART" id="SM00052">
    <property type="entry name" value="EAL"/>
    <property type="match status" value="1"/>
</dbReference>
<accession>A0A1M7TH02</accession>
<dbReference type="InterPro" id="IPR052155">
    <property type="entry name" value="Biofilm_reg_signaling"/>
</dbReference>